<reference evidence="2" key="1">
    <citation type="journal article" date="2014" name="Front. Microbiol.">
        <title>High frequency of phylogenetically diverse reductive dehalogenase-homologous genes in deep subseafloor sedimentary metagenomes.</title>
        <authorList>
            <person name="Kawai M."/>
            <person name="Futagami T."/>
            <person name="Toyoda A."/>
            <person name="Takaki Y."/>
            <person name="Nishi S."/>
            <person name="Hori S."/>
            <person name="Arai W."/>
            <person name="Tsubouchi T."/>
            <person name="Morono Y."/>
            <person name="Uchiyama I."/>
            <person name="Ito T."/>
            <person name="Fujiyama A."/>
            <person name="Inagaki F."/>
            <person name="Takami H."/>
        </authorList>
    </citation>
    <scope>NUCLEOTIDE SEQUENCE</scope>
    <source>
        <strain evidence="2">Expedition CK06-06</strain>
    </source>
</reference>
<comment type="caution">
    <text evidence="2">The sequence shown here is derived from an EMBL/GenBank/DDBJ whole genome shotgun (WGS) entry which is preliminary data.</text>
</comment>
<evidence type="ECO:0000313" key="2">
    <source>
        <dbReference type="EMBL" id="GAF75653.1"/>
    </source>
</evidence>
<dbReference type="EMBL" id="BARS01002973">
    <property type="protein sequence ID" value="GAF75653.1"/>
    <property type="molecule type" value="Genomic_DNA"/>
</dbReference>
<dbReference type="AlphaFoldDB" id="X0S3K7"/>
<proteinExistence type="predicted"/>
<feature type="compositionally biased region" description="Low complexity" evidence="1">
    <location>
        <begin position="38"/>
        <end position="47"/>
    </location>
</feature>
<organism evidence="2">
    <name type="scientific">marine sediment metagenome</name>
    <dbReference type="NCBI Taxonomy" id="412755"/>
    <lineage>
        <taxon>unclassified sequences</taxon>
        <taxon>metagenomes</taxon>
        <taxon>ecological metagenomes</taxon>
    </lineage>
</organism>
<gene>
    <name evidence="2" type="ORF">S01H1_05718</name>
</gene>
<evidence type="ECO:0000256" key="1">
    <source>
        <dbReference type="SAM" id="MobiDB-lite"/>
    </source>
</evidence>
<protein>
    <submittedName>
        <fullName evidence="2">Uncharacterized protein</fullName>
    </submittedName>
</protein>
<feature type="region of interest" description="Disordered" evidence="1">
    <location>
        <begin position="1"/>
        <end position="47"/>
    </location>
</feature>
<name>X0S3K7_9ZZZZ</name>
<sequence length="47" mass="5261">MTKKKVTSKKPAKKAAVLEETLEVIAPDTMDRKRQSEQSENQSQQSG</sequence>
<accession>X0S3K7</accession>
<feature type="compositionally biased region" description="Basic residues" evidence="1">
    <location>
        <begin position="1"/>
        <end position="13"/>
    </location>
</feature>